<keyword evidence="3" id="KW-0732">Signal</keyword>
<reference evidence="4" key="1">
    <citation type="submission" date="2023-03" db="EMBL/GenBank/DDBJ databases">
        <authorList>
            <person name="Steffen K."/>
            <person name="Cardenas P."/>
        </authorList>
    </citation>
    <scope>NUCLEOTIDE SEQUENCE</scope>
</reference>
<evidence type="ECO:0000313" key="4">
    <source>
        <dbReference type="EMBL" id="CAI8028632.1"/>
    </source>
</evidence>
<comment type="caution">
    <text evidence="4">The sequence shown here is derived from an EMBL/GenBank/DDBJ whole genome shotgun (WGS) entry which is preliminary data.</text>
</comment>
<sequence>MGRIARRFLVLALLYGLAHSQRDPESGHCSEDGCPADDGEPRGGRGGGDELENVGDGSAQKWNIFSSISDAIISFKDTVKYNAYKKLEGMYNTTAEFADNIYSAVEDFSERVRSVFREEFSSFLDIMWESAVGTDPANSGADSLYLKFKRVVVNRVLAVGLILLCLILNYFIWIFSYSAFTATIFILTFNSSVALGYKIVGPLWVYWFFWKVVGYVWYTVSCMWTYPYTSAGVICGLFLFATLYSVYQWRRRVERREWNEDMIRSIALRLQRMEEQQNKILKQNEDLK</sequence>
<dbReference type="EMBL" id="CASHTH010002351">
    <property type="protein sequence ID" value="CAI8028632.1"/>
    <property type="molecule type" value="Genomic_DNA"/>
</dbReference>
<organism evidence="4 5">
    <name type="scientific">Geodia barretti</name>
    <name type="common">Barrett's horny sponge</name>
    <dbReference type="NCBI Taxonomy" id="519541"/>
    <lineage>
        <taxon>Eukaryota</taxon>
        <taxon>Metazoa</taxon>
        <taxon>Porifera</taxon>
        <taxon>Demospongiae</taxon>
        <taxon>Heteroscleromorpha</taxon>
        <taxon>Tetractinellida</taxon>
        <taxon>Astrophorina</taxon>
        <taxon>Geodiidae</taxon>
        <taxon>Geodia</taxon>
    </lineage>
</organism>
<evidence type="ECO:0000256" key="3">
    <source>
        <dbReference type="SAM" id="SignalP"/>
    </source>
</evidence>
<feature type="chain" id="PRO_5041362253" evidence="3">
    <location>
        <begin position="21"/>
        <end position="288"/>
    </location>
</feature>
<feature type="non-terminal residue" evidence="4">
    <location>
        <position position="288"/>
    </location>
</feature>
<keyword evidence="2" id="KW-0812">Transmembrane</keyword>
<name>A0AA35WW02_GEOBA</name>
<evidence type="ECO:0000256" key="1">
    <source>
        <dbReference type="SAM" id="MobiDB-lite"/>
    </source>
</evidence>
<feature type="compositionally biased region" description="Basic and acidic residues" evidence="1">
    <location>
        <begin position="21"/>
        <end position="31"/>
    </location>
</feature>
<feature type="transmembrane region" description="Helical" evidence="2">
    <location>
        <begin position="226"/>
        <end position="247"/>
    </location>
</feature>
<feature type="region of interest" description="Disordered" evidence="1">
    <location>
        <begin position="21"/>
        <end position="52"/>
    </location>
</feature>
<feature type="transmembrane region" description="Helical" evidence="2">
    <location>
        <begin position="156"/>
        <end position="187"/>
    </location>
</feature>
<accession>A0AA35WW02</accession>
<keyword evidence="2" id="KW-0472">Membrane</keyword>
<keyword evidence="2" id="KW-1133">Transmembrane helix</keyword>
<feature type="transmembrane region" description="Helical" evidence="2">
    <location>
        <begin position="199"/>
        <end position="220"/>
    </location>
</feature>
<keyword evidence="5" id="KW-1185">Reference proteome</keyword>
<protein>
    <submittedName>
        <fullName evidence="4">Uncharacterized protein</fullName>
    </submittedName>
</protein>
<dbReference type="Proteomes" id="UP001174909">
    <property type="component" value="Unassembled WGS sequence"/>
</dbReference>
<gene>
    <name evidence="4" type="ORF">GBAR_LOCUS16309</name>
</gene>
<evidence type="ECO:0000256" key="2">
    <source>
        <dbReference type="SAM" id="Phobius"/>
    </source>
</evidence>
<dbReference type="AlphaFoldDB" id="A0AA35WW02"/>
<evidence type="ECO:0000313" key="5">
    <source>
        <dbReference type="Proteomes" id="UP001174909"/>
    </source>
</evidence>
<feature type="signal peptide" evidence="3">
    <location>
        <begin position="1"/>
        <end position="20"/>
    </location>
</feature>
<proteinExistence type="predicted"/>